<accession>A0ABX4US30</accession>
<protein>
    <submittedName>
        <fullName evidence="1">Mobilization protein</fullName>
    </submittedName>
</protein>
<proteinExistence type="predicted"/>
<organism evidence="1 2">
    <name type="scientific">Varibaculum cambriense</name>
    <dbReference type="NCBI Taxonomy" id="184870"/>
    <lineage>
        <taxon>Bacteria</taxon>
        <taxon>Bacillati</taxon>
        <taxon>Actinomycetota</taxon>
        <taxon>Actinomycetes</taxon>
        <taxon>Actinomycetales</taxon>
        <taxon>Actinomycetaceae</taxon>
        <taxon>Varibaculum</taxon>
    </lineage>
</organism>
<dbReference type="Proteomes" id="UP000243201">
    <property type="component" value="Unassembled WGS sequence"/>
</dbReference>
<keyword evidence="2" id="KW-1185">Reference proteome</keyword>
<evidence type="ECO:0000313" key="1">
    <source>
        <dbReference type="EMBL" id="PMB91050.1"/>
    </source>
</evidence>
<dbReference type="InterPro" id="IPR010985">
    <property type="entry name" value="Ribbon_hlx_hlx"/>
</dbReference>
<evidence type="ECO:0000313" key="2">
    <source>
        <dbReference type="Proteomes" id="UP000243201"/>
    </source>
</evidence>
<dbReference type="SUPFAM" id="SSF47598">
    <property type="entry name" value="Ribbon-helix-helix"/>
    <property type="match status" value="1"/>
</dbReference>
<comment type="caution">
    <text evidence="1">The sequence shown here is derived from an EMBL/GenBank/DDBJ whole genome shotgun (WGS) entry which is preliminary data.</text>
</comment>
<dbReference type="Pfam" id="PF21983">
    <property type="entry name" value="NikA-like"/>
    <property type="match status" value="1"/>
</dbReference>
<sequence>MPCPNDHRKRSVTVGFRMTPEQKRWLDRVAAESGMNRQDFIMARLHDEAISVVPNVNVYRALRDNMLALLRELSRIHAGGSIDERLHNEIERLTSEFIDLRGELEPAIVNTERHDILEMTRR</sequence>
<dbReference type="EMBL" id="PNGC01000001">
    <property type="protein sequence ID" value="PMB91050.1"/>
    <property type="molecule type" value="Genomic_DNA"/>
</dbReference>
<reference evidence="1 2" key="1">
    <citation type="submission" date="2017-09" db="EMBL/GenBank/DDBJ databases">
        <title>Bacterial strain isolated from the female urinary microbiota.</title>
        <authorList>
            <person name="Thomas-White K."/>
            <person name="Kumar N."/>
            <person name="Forster S."/>
            <person name="Putonti C."/>
            <person name="Lawley T."/>
            <person name="Wolfe A.J."/>
        </authorList>
    </citation>
    <scope>NUCLEOTIDE SEQUENCE [LARGE SCALE GENOMIC DNA]</scope>
    <source>
        <strain evidence="1 2">UMB0744</strain>
    </source>
</reference>
<name>A0ABX4US30_9ACTO</name>
<gene>
    <name evidence="1" type="ORF">CJ240_04980</name>
</gene>
<dbReference type="InterPro" id="IPR053842">
    <property type="entry name" value="NikA-like"/>
</dbReference>